<feature type="region of interest" description="Disordered" evidence="1">
    <location>
        <begin position="51"/>
        <end position="76"/>
    </location>
</feature>
<sequence>MSRTVRVRPASDGGHCAVRHPEHGEHVVPNPAHAFSADDPLVREYPWLFVADPEDGPPLEQATQAPGEKRTTRRAR</sequence>
<feature type="region of interest" description="Disordered" evidence="1">
    <location>
        <begin position="1"/>
        <end position="30"/>
    </location>
</feature>
<evidence type="ECO:0000256" key="1">
    <source>
        <dbReference type="SAM" id="MobiDB-lite"/>
    </source>
</evidence>
<comment type="caution">
    <text evidence="2">The sequence shown here is derived from an EMBL/GenBank/DDBJ whole genome shotgun (WGS) entry which is preliminary data.</text>
</comment>
<protein>
    <submittedName>
        <fullName evidence="2">Uncharacterized protein</fullName>
    </submittedName>
</protein>
<accession>A0A919UN69</accession>
<dbReference type="AlphaFoldDB" id="A0A919UN69"/>
<name>A0A919UN69_9ACTN</name>
<evidence type="ECO:0000313" key="2">
    <source>
        <dbReference type="EMBL" id="GIH27619.1"/>
    </source>
</evidence>
<reference evidence="2" key="1">
    <citation type="submission" date="2021-01" db="EMBL/GenBank/DDBJ databases">
        <title>Whole genome shotgun sequence of Acrocarpospora phusangensis NBRC 108782.</title>
        <authorList>
            <person name="Komaki H."/>
            <person name="Tamura T."/>
        </authorList>
    </citation>
    <scope>NUCLEOTIDE SEQUENCE</scope>
    <source>
        <strain evidence="2">NBRC 108782</strain>
    </source>
</reference>
<evidence type="ECO:0000313" key="3">
    <source>
        <dbReference type="Proteomes" id="UP000640052"/>
    </source>
</evidence>
<organism evidence="2 3">
    <name type="scientific">Acrocarpospora phusangensis</name>
    <dbReference type="NCBI Taxonomy" id="1070424"/>
    <lineage>
        <taxon>Bacteria</taxon>
        <taxon>Bacillati</taxon>
        <taxon>Actinomycetota</taxon>
        <taxon>Actinomycetes</taxon>
        <taxon>Streptosporangiales</taxon>
        <taxon>Streptosporangiaceae</taxon>
        <taxon>Acrocarpospora</taxon>
    </lineage>
</organism>
<dbReference type="EMBL" id="BOOA01000059">
    <property type="protein sequence ID" value="GIH27619.1"/>
    <property type="molecule type" value="Genomic_DNA"/>
</dbReference>
<proteinExistence type="predicted"/>
<dbReference type="Proteomes" id="UP000640052">
    <property type="component" value="Unassembled WGS sequence"/>
</dbReference>
<keyword evidence="3" id="KW-1185">Reference proteome</keyword>
<gene>
    <name evidence="2" type="ORF">Aph01nite_59290</name>
</gene>